<dbReference type="Proteomes" id="UP000249099">
    <property type="component" value="Unassembled WGS sequence"/>
</dbReference>
<proteinExistence type="predicted"/>
<protein>
    <submittedName>
        <fullName evidence="1">Uncharacterized protein</fullName>
    </submittedName>
</protein>
<gene>
    <name evidence="1" type="ORF">B8A44_06140</name>
</gene>
<dbReference type="AlphaFoldDB" id="A0A328KQL3"/>
<reference evidence="1 2" key="1">
    <citation type="submission" date="2017-03" db="EMBL/GenBank/DDBJ databases">
        <title>wgs assembly of Dolosigranulum pigrum KPL CDC strains.</title>
        <authorList>
            <person name="Brugger S.D."/>
            <person name="Pettigrew M."/>
            <person name="Kong Y."/>
            <person name="Lemon K.P."/>
        </authorList>
    </citation>
    <scope>NUCLEOTIDE SEQUENCE [LARGE SCALE GENOMIC DNA]</scope>
    <source>
        <strain evidence="1 2">KPL1931_CDC4294-98</strain>
    </source>
</reference>
<sequence length="80" mass="9253">MQVFASGFLQIPPHDGHPCLWLIIPTVKAYSGLSPPSCRPCRAHSKYKKRGDNPRFLYDLNDFINKVVDNFRYNKGYHQS</sequence>
<evidence type="ECO:0000313" key="1">
    <source>
        <dbReference type="EMBL" id="RAN63059.1"/>
    </source>
</evidence>
<evidence type="ECO:0000313" key="2">
    <source>
        <dbReference type="Proteomes" id="UP000249099"/>
    </source>
</evidence>
<comment type="caution">
    <text evidence="1">The sequence shown here is derived from an EMBL/GenBank/DDBJ whole genome shotgun (WGS) entry which is preliminary data.</text>
</comment>
<name>A0A328KQL3_9LACT</name>
<organism evidence="1 2">
    <name type="scientific">Dolosigranulum pigrum</name>
    <dbReference type="NCBI Taxonomy" id="29394"/>
    <lineage>
        <taxon>Bacteria</taxon>
        <taxon>Bacillati</taxon>
        <taxon>Bacillota</taxon>
        <taxon>Bacilli</taxon>
        <taxon>Lactobacillales</taxon>
        <taxon>Carnobacteriaceae</taxon>
        <taxon>Dolosigranulum</taxon>
    </lineage>
</organism>
<accession>A0A328KQL3</accession>
<dbReference type="EMBL" id="NAQV01000018">
    <property type="protein sequence ID" value="RAN63059.1"/>
    <property type="molecule type" value="Genomic_DNA"/>
</dbReference>